<dbReference type="RefSeq" id="WP_015596349.1">
    <property type="nucleotide sequence ID" value="NC_021172.1"/>
</dbReference>
<feature type="transmembrane region" description="Helical" evidence="1">
    <location>
        <begin position="398"/>
        <end position="416"/>
    </location>
</feature>
<feature type="transmembrane region" description="Helical" evidence="1">
    <location>
        <begin position="78"/>
        <end position="98"/>
    </location>
</feature>
<evidence type="ECO:0000256" key="1">
    <source>
        <dbReference type="SAM" id="Phobius"/>
    </source>
</evidence>
<name>N0B6Y9_9HYPH</name>
<feature type="transmembrane region" description="Helical" evidence="1">
    <location>
        <begin position="132"/>
        <end position="152"/>
    </location>
</feature>
<evidence type="ECO:0008006" key="4">
    <source>
        <dbReference type="Google" id="ProtNLM"/>
    </source>
</evidence>
<feature type="transmembrane region" description="Helical" evidence="1">
    <location>
        <begin position="12"/>
        <end position="32"/>
    </location>
</feature>
<dbReference type="AlphaFoldDB" id="N0B6Y9"/>
<proteinExistence type="predicted"/>
<keyword evidence="1" id="KW-0812">Transmembrane</keyword>
<dbReference type="HOGENOM" id="CLU_598163_0_0_5"/>
<accession>N0B6Y9</accession>
<dbReference type="EMBL" id="CP005587">
    <property type="protein sequence ID" value="AGK56311.1"/>
    <property type="molecule type" value="Genomic_DNA"/>
</dbReference>
<keyword evidence="1" id="KW-1133">Transmembrane helix</keyword>
<keyword evidence="1" id="KW-0472">Membrane</keyword>
<keyword evidence="3" id="KW-1185">Reference proteome</keyword>
<evidence type="ECO:0000313" key="3">
    <source>
        <dbReference type="Proteomes" id="UP000005952"/>
    </source>
</evidence>
<dbReference type="eggNOG" id="ENOG50338CC">
    <property type="taxonomic scope" value="Bacteria"/>
</dbReference>
<evidence type="ECO:0000313" key="2">
    <source>
        <dbReference type="EMBL" id="AGK56311.1"/>
    </source>
</evidence>
<gene>
    <name evidence="2" type="ORF">HYPDE_23123</name>
</gene>
<feature type="transmembrane region" description="Helical" evidence="1">
    <location>
        <begin position="428"/>
        <end position="443"/>
    </location>
</feature>
<reference evidence="2 3" key="1">
    <citation type="journal article" date="2013" name="Genome Announc.">
        <title>Genome sequences for three denitrifying bacterial strains isolated from a uranium- and nitrate-contaminated subsurface environment.</title>
        <authorList>
            <person name="Venkatramanan R."/>
            <person name="Prakash O."/>
            <person name="Woyke T."/>
            <person name="Chain P."/>
            <person name="Goodwin L.A."/>
            <person name="Watson D."/>
            <person name="Brooks S."/>
            <person name="Kostka J.E."/>
            <person name="Green S.J."/>
        </authorList>
    </citation>
    <scope>NUCLEOTIDE SEQUENCE [LARGE SCALE GENOMIC DNA]</scope>
    <source>
        <strain evidence="2 3">1NES1</strain>
    </source>
</reference>
<protein>
    <recommendedName>
        <fullName evidence="4">Transmembrane protein</fullName>
    </recommendedName>
</protein>
<feature type="transmembrane region" description="Helical" evidence="1">
    <location>
        <begin position="164"/>
        <end position="181"/>
    </location>
</feature>
<sequence length="484" mass="55120">MSRNLLIQLGRWTPLLLVVGYIALTYGLFLFGPVEWNVPNIWRVSYFMAVCVAMLTAGYAFGLRHVREELRSIPWRPFFWIGTIASGALLFPSAWIYMSKWPWDAVQLARCQNIAYMDMINNIRDDVTGYRYLYVIVRALFAPFAFCVLPLTVLHWSQMRWREYGLLAVYLLSALCMSLLRGTDKEIADIVIVLLATVPIVAFRVLISRDLPLSRLVGLLLATVLIIGAGAYLFAERREARIFRSLPTVAQSQKADNCRAGDWRCMCEAESSLRHADARSPVKPPQEICTANCVKNSEQALSERPLSEQALPAKPKEGGFLAYMATSYLSQGYYGMALAMTQDFSSTYGLGHSPLLLYYSRHFLGEDFANRAYVNKIADRWDPKGKWSTAMTWWANDVSFYGVPFVFALLGMLTACCWREATEQQRDAAAILFVLCMFLFFYLPANNQLFMTADSGMIVLFWLVLWGLNAIPRRREYKVPHVCK</sequence>
<feature type="transmembrane region" description="Helical" evidence="1">
    <location>
        <begin position="449"/>
        <end position="468"/>
    </location>
</feature>
<feature type="transmembrane region" description="Helical" evidence="1">
    <location>
        <begin position="187"/>
        <end position="207"/>
    </location>
</feature>
<dbReference type="OrthoDB" id="7068577at2"/>
<dbReference type="KEGG" id="hdt:HYPDE_23123"/>
<dbReference type="Proteomes" id="UP000005952">
    <property type="component" value="Chromosome"/>
</dbReference>
<dbReference type="STRING" id="670307.HYPDE_23123"/>
<feature type="transmembrane region" description="Helical" evidence="1">
    <location>
        <begin position="44"/>
        <end position="66"/>
    </location>
</feature>
<feature type="transmembrane region" description="Helical" evidence="1">
    <location>
        <begin position="216"/>
        <end position="235"/>
    </location>
</feature>
<organism evidence="2 3">
    <name type="scientific">Hyphomicrobium denitrificans 1NES1</name>
    <dbReference type="NCBI Taxonomy" id="670307"/>
    <lineage>
        <taxon>Bacteria</taxon>
        <taxon>Pseudomonadati</taxon>
        <taxon>Pseudomonadota</taxon>
        <taxon>Alphaproteobacteria</taxon>
        <taxon>Hyphomicrobiales</taxon>
        <taxon>Hyphomicrobiaceae</taxon>
        <taxon>Hyphomicrobium</taxon>
    </lineage>
</organism>